<proteinExistence type="predicted"/>
<keyword evidence="2" id="KW-1185">Reference proteome</keyword>
<dbReference type="Proteomes" id="UP000814140">
    <property type="component" value="Unassembled WGS sequence"/>
</dbReference>
<gene>
    <name evidence="1" type="ORF">BV25DRAFT_1821214</name>
</gene>
<reference evidence="1" key="2">
    <citation type="journal article" date="2022" name="New Phytol.">
        <title>Evolutionary transition to the ectomycorrhizal habit in the genomes of a hyperdiverse lineage of mushroom-forming fungi.</title>
        <authorList>
            <person name="Looney B."/>
            <person name="Miyauchi S."/>
            <person name="Morin E."/>
            <person name="Drula E."/>
            <person name="Courty P.E."/>
            <person name="Kohler A."/>
            <person name="Kuo A."/>
            <person name="LaButti K."/>
            <person name="Pangilinan J."/>
            <person name="Lipzen A."/>
            <person name="Riley R."/>
            <person name="Andreopoulos W."/>
            <person name="He G."/>
            <person name="Johnson J."/>
            <person name="Nolan M."/>
            <person name="Tritt A."/>
            <person name="Barry K.W."/>
            <person name="Grigoriev I.V."/>
            <person name="Nagy L.G."/>
            <person name="Hibbett D."/>
            <person name="Henrissat B."/>
            <person name="Matheny P.B."/>
            <person name="Labbe J."/>
            <person name="Martin F.M."/>
        </authorList>
    </citation>
    <scope>NUCLEOTIDE SEQUENCE</scope>
    <source>
        <strain evidence="1">HHB10654</strain>
    </source>
</reference>
<protein>
    <submittedName>
        <fullName evidence="1">Uncharacterized protein</fullName>
    </submittedName>
</protein>
<evidence type="ECO:0000313" key="2">
    <source>
        <dbReference type="Proteomes" id="UP000814140"/>
    </source>
</evidence>
<name>A0ACB8TD57_9AGAM</name>
<comment type="caution">
    <text evidence="1">The sequence shown here is derived from an EMBL/GenBank/DDBJ whole genome shotgun (WGS) entry which is preliminary data.</text>
</comment>
<sequence length="65" mass="6915">MRDLSALSALAQPTAFYRTLHACVHGLLSERRARARSAAIDAALHASRSPVPVLVLGVYLPASFA</sequence>
<evidence type="ECO:0000313" key="1">
    <source>
        <dbReference type="EMBL" id="KAI0066281.1"/>
    </source>
</evidence>
<reference evidence="1" key="1">
    <citation type="submission" date="2021-03" db="EMBL/GenBank/DDBJ databases">
        <authorList>
            <consortium name="DOE Joint Genome Institute"/>
            <person name="Ahrendt S."/>
            <person name="Looney B.P."/>
            <person name="Miyauchi S."/>
            <person name="Morin E."/>
            <person name="Drula E."/>
            <person name="Courty P.E."/>
            <person name="Chicoki N."/>
            <person name="Fauchery L."/>
            <person name="Kohler A."/>
            <person name="Kuo A."/>
            <person name="Labutti K."/>
            <person name="Pangilinan J."/>
            <person name="Lipzen A."/>
            <person name="Riley R."/>
            <person name="Andreopoulos W."/>
            <person name="He G."/>
            <person name="Johnson J."/>
            <person name="Barry K.W."/>
            <person name="Grigoriev I.V."/>
            <person name="Nagy L."/>
            <person name="Hibbett D."/>
            <person name="Henrissat B."/>
            <person name="Matheny P.B."/>
            <person name="Labbe J."/>
            <person name="Martin F."/>
        </authorList>
    </citation>
    <scope>NUCLEOTIDE SEQUENCE</scope>
    <source>
        <strain evidence="1">HHB10654</strain>
    </source>
</reference>
<organism evidence="1 2">
    <name type="scientific">Artomyces pyxidatus</name>
    <dbReference type="NCBI Taxonomy" id="48021"/>
    <lineage>
        <taxon>Eukaryota</taxon>
        <taxon>Fungi</taxon>
        <taxon>Dikarya</taxon>
        <taxon>Basidiomycota</taxon>
        <taxon>Agaricomycotina</taxon>
        <taxon>Agaricomycetes</taxon>
        <taxon>Russulales</taxon>
        <taxon>Auriscalpiaceae</taxon>
        <taxon>Artomyces</taxon>
    </lineage>
</organism>
<dbReference type="EMBL" id="MU277193">
    <property type="protein sequence ID" value="KAI0066281.1"/>
    <property type="molecule type" value="Genomic_DNA"/>
</dbReference>
<accession>A0ACB8TD57</accession>